<dbReference type="GO" id="GO:0005886">
    <property type="term" value="C:plasma membrane"/>
    <property type="evidence" value="ECO:0007669"/>
    <property type="project" value="UniProtKB-SubCell"/>
</dbReference>
<dbReference type="RefSeq" id="WP_204008279.1">
    <property type="nucleotide sequence ID" value="NZ_BOPG01000080.1"/>
</dbReference>
<feature type="transmembrane region" description="Helical" evidence="13">
    <location>
        <begin position="23"/>
        <end position="41"/>
    </location>
</feature>
<comment type="caution">
    <text evidence="14">The sequence shown here is derived from an EMBL/GenBank/DDBJ whole genome shotgun (WGS) entry which is preliminary data.</text>
</comment>
<comment type="pathway">
    <text evidence="3">Glycolipid biosynthesis; glycosylphosphatidylinositol-anchor biosynthesis.</text>
</comment>
<keyword evidence="10 13" id="KW-1133">Transmembrane helix</keyword>
<keyword evidence="5" id="KW-0337">GPI-anchor biosynthesis</keyword>
<dbReference type="AlphaFoldDB" id="A0A8J4E889"/>
<keyword evidence="6" id="KW-0328">Glycosyltransferase</keyword>
<keyword evidence="15" id="KW-1185">Reference proteome</keyword>
<keyword evidence="9" id="KW-0256">Endoplasmic reticulum</keyword>
<comment type="subcellular location">
    <subcellularLocation>
        <location evidence="2">Cell membrane</location>
        <topology evidence="2">Multi-pass membrane protein</topology>
    </subcellularLocation>
    <subcellularLocation>
        <location evidence="1">Endoplasmic reticulum membrane</location>
        <topology evidence="1">Multi-pass membrane protein</topology>
    </subcellularLocation>
</comment>
<evidence type="ECO:0000313" key="14">
    <source>
        <dbReference type="EMBL" id="GIJ62562.1"/>
    </source>
</evidence>
<dbReference type="PANTHER" id="PTHR12468">
    <property type="entry name" value="GPI MANNOSYLTRANSFERASE 2"/>
    <property type="match status" value="1"/>
</dbReference>
<proteinExistence type="inferred from homology"/>
<dbReference type="InterPro" id="IPR007315">
    <property type="entry name" value="PIG-V/Gpi18"/>
</dbReference>
<dbReference type="GO" id="GO:0000009">
    <property type="term" value="F:alpha-1,6-mannosyltransferase activity"/>
    <property type="evidence" value="ECO:0007669"/>
    <property type="project" value="InterPro"/>
</dbReference>
<evidence type="ECO:0000256" key="12">
    <source>
        <dbReference type="ARBA" id="ARBA00024033"/>
    </source>
</evidence>
<gene>
    <name evidence="14" type="ORF">Vau01_100780</name>
</gene>
<evidence type="ECO:0000256" key="3">
    <source>
        <dbReference type="ARBA" id="ARBA00004687"/>
    </source>
</evidence>
<dbReference type="Pfam" id="PF09594">
    <property type="entry name" value="GT87"/>
    <property type="match status" value="1"/>
</dbReference>
<feature type="transmembrane region" description="Helical" evidence="13">
    <location>
        <begin position="118"/>
        <end position="141"/>
    </location>
</feature>
<protein>
    <recommendedName>
        <fullName evidence="16">Mannosyltransferase (PIG-V)</fullName>
    </recommendedName>
</protein>
<keyword evidence="7" id="KW-0808">Transferase</keyword>
<dbReference type="EMBL" id="BOPG01000080">
    <property type="protein sequence ID" value="GIJ62562.1"/>
    <property type="molecule type" value="Genomic_DNA"/>
</dbReference>
<evidence type="ECO:0000256" key="13">
    <source>
        <dbReference type="SAM" id="Phobius"/>
    </source>
</evidence>
<evidence type="ECO:0008006" key="16">
    <source>
        <dbReference type="Google" id="ProtNLM"/>
    </source>
</evidence>
<evidence type="ECO:0000256" key="8">
    <source>
        <dbReference type="ARBA" id="ARBA00022692"/>
    </source>
</evidence>
<feature type="transmembrane region" description="Helical" evidence="13">
    <location>
        <begin position="229"/>
        <end position="249"/>
    </location>
</feature>
<evidence type="ECO:0000256" key="2">
    <source>
        <dbReference type="ARBA" id="ARBA00004651"/>
    </source>
</evidence>
<evidence type="ECO:0000256" key="7">
    <source>
        <dbReference type="ARBA" id="ARBA00022679"/>
    </source>
</evidence>
<feature type="transmembrane region" description="Helical" evidence="13">
    <location>
        <begin position="323"/>
        <end position="342"/>
    </location>
</feature>
<feature type="transmembrane region" description="Helical" evidence="13">
    <location>
        <begin position="192"/>
        <end position="217"/>
    </location>
</feature>
<dbReference type="InterPro" id="IPR018584">
    <property type="entry name" value="GT87"/>
</dbReference>
<feature type="transmembrane region" description="Helical" evidence="13">
    <location>
        <begin position="378"/>
        <end position="398"/>
    </location>
</feature>
<sequence length="400" mass="43845">MTVTAPAPAVITAAPVAHAWRRALAAAGLVWLAGHVGYLAVTMVSRMADPGWIGLRSALGTWQQSDTHWYLIIAAEGYGPGDGNGWSVAERGDERVTAFFPLYPMLIRVADPVLPGGALVAALAVSNAALFGALAVLHRLVEHEFDEPTARRAIWYLMLFPTAFFLVAGYPTSLFLLLVAGAVYAVRREHWWTAGLLGGFATATRQSALLLVAVFGYEYLRRHGRHVRWDAAAVLLVPTGLLAYMAHLAHVRGDPLAFLTAQNSWLRTAAPPWDGPYRAVLAFRRLPLVTNQNNTLELLTVLLLVTLLGLSLAGPWRLRRDQWVLPLFGAALLLFYLCYPTTKPFQPLMSISRFALEVFPAFALLARLGRSAAVDRTWTFLALEVQAVLLVHFLHGGWVA</sequence>
<keyword evidence="11 13" id="KW-0472">Membrane</keyword>
<evidence type="ECO:0000256" key="4">
    <source>
        <dbReference type="ARBA" id="ARBA00022475"/>
    </source>
</evidence>
<dbReference type="GO" id="GO:0004376">
    <property type="term" value="F:GPI mannosyltransferase activity"/>
    <property type="evidence" value="ECO:0007669"/>
    <property type="project" value="InterPro"/>
</dbReference>
<evidence type="ECO:0000256" key="5">
    <source>
        <dbReference type="ARBA" id="ARBA00022502"/>
    </source>
</evidence>
<evidence type="ECO:0000256" key="1">
    <source>
        <dbReference type="ARBA" id="ARBA00004477"/>
    </source>
</evidence>
<feature type="transmembrane region" description="Helical" evidence="13">
    <location>
        <begin position="298"/>
        <end position="316"/>
    </location>
</feature>
<evidence type="ECO:0000256" key="9">
    <source>
        <dbReference type="ARBA" id="ARBA00022824"/>
    </source>
</evidence>
<dbReference type="GO" id="GO:0006506">
    <property type="term" value="P:GPI anchor biosynthetic process"/>
    <property type="evidence" value="ECO:0007669"/>
    <property type="project" value="UniProtKB-UniPathway"/>
</dbReference>
<accession>A0A8J4E889</accession>
<reference evidence="14" key="1">
    <citation type="submission" date="2021-01" db="EMBL/GenBank/DDBJ databases">
        <title>Whole genome shotgun sequence of Virgisporangium aurantiacum NBRC 16421.</title>
        <authorList>
            <person name="Komaki H."/>
            <person name="Tamura T."/>
        </authorList>
    </citation>
    <scope>NUCLEOTIDE SEQUENCE</scope>
    <source>
        <strain evidence="14">NBRC 16421</strain>
    </source>
</reference>
<comment type="similarity">
    <text evidence="12">Belongs to the glycosyltransferase 87 family.</text>
</comment>
<evidence type="ECO:0000256" key="6">
    <source>
        <dbReference type="ARBA" id="ARBA00022676"/>
    </source>
</evidence>
<dbReference type="PANTHER" id="PTHR12468:SF2">
    <property type="entry name" value="GPI MANNOSYLTRANSFERASE 2"/>
    <property type="match status" value="1"/>
</dbReference>
<evidence type="ECO:0000313" key="15">
    <source>
        <dbReference type="Proteomes" id="UP000612585"/>
    </source>
</evidence>
<organism evidence="14 15">
    <name type="scientific">Virgisporangium aurantiacum</name>
    <dbReference type="NCBI Taxonomy" id="175570"/>
    <lineage>
        <taxon>Bacteria</taxon>
        <taxon>Bacillati</taxon>
        <taxon>Actinomycetota</taxon>
        <taxon>Actinomycetes</taxon>
        <taxon>Micromonosporales</taxon>
        <taxon>Micromonosporaceae</taxon>
        <taxon>Virgisporangium</taxon>
    </lineage>
</organism>
<evidence type="ECO:0000256" key="10">
    <source>
        <dbReference type="ARBA" id="ARBA00022989"/>
    </source>
</evidence>
<keyword evidence="4" id="KW-1003">Cell membrane</keyword>
<feature type="transmembrane region" description="Helical" evidence="13">
    <location>
        <begin position="153"/>
        <end position="186"/>
    </location>
</feature>
<dbReference type="GO" id="GO:0031501">
    <property type="term" value="C:mannosyltransferase complex"/>
    <property type="evidence" value="ECO:0007669"/>
    <property type="project" value="TreeGrafter"/>
</dbReference>
<dbReference type="UniPathway" id="UPA00196"/>
<name>A0A8J4E889_9ACTN</name>
<keyword evidence="8 13" id="KW-0812">Transmembrane</keyword>
<dbReference type="Proteomes" id="UP000612585">
    <property type="component" value="Unassembled WGS sequence"/>
</dbReference>
<evidence type="ECO:0000256" key="11">
    <source>
        <dbReference type="ARBA" id="ARBA00023136"/>
    </source>
</evidence>